<dbReference type="PANTHER" id="PTHR42718">
    <property type="entry name" value="MAJOR FACILITATOR SUPERFAMILY MULTIDRUG TRANSPORTER MFSC"/>
    <property type="match status" value="1"/>
</dbReference>
<feature type="transmembrane region" description="Helical" evidence="5">
    <location>
        <begin position="223"/>
        <end position="243"/>
    </location>
</feature>
<feature type="transmembrane region" description="Helical" evidence="5">
    <location>
        <begin position="165"/>
        <end position="185"/>
    </location>
</feature>
<evidence type="ECO:0000259" key="6">
    <source>
        <dbReference type="PROSITE" id="PS50850"/>
    </source>
</evidence>
<dbReference type="EMBL" id="UARK01000031">
    <property type="protein sequence ID" value="SPW31420.1"/>
    <property type="molecule type" value="Genomic_DNA"/>
</dbReference>
<keyword evidence="4 5" id="KW-0472">Membrane</keyword>
<dbReference type="GO" id="GO:0022857">
    <property type="term" value="F:transmembrane transporter activity"/>
    <property type="evidence" value="ECO:0007669"/>
    <property type="project" value="InterPro"/>
</dbReference>
<dbReference type="InterPro" id="IPR036259">
    <property type="entry name" value="MFS_trans_sf"/>
</dbReference>
<comment type="subcellular location">
    <subcellularLocation>
        <location evidence="1">Cell membrane</location>
        <topology evidence="1">Multi-pass membrane protein</topology>
    </subcellularLocation>
</comment>
<feature type="transmembrane region" description="Helical" evidence="5">
    <location>
        <begin position="131"/>
        <end position="159"/>
    </location>
</feature>
<sequence>MRQIIVGISAVFLAAFLDLTDNTSVSVAFPSIASSLGASHAVLQWVSIGNTLALGAGLALGGQLGDQYGRRKMFLIGVAGYIVTTVLCAVAPTGMALAIFRFIQGLIGSLMIPQIFGIIKASVPEAKQPAVFGMYGIVLSLAAIAGPLLGGVLVSWNAFHLSWRLVFFFNVPIAVVAFVLGYLYIPESLASVRQGINVLGAIVVAVATTLVLLPLSLMSTSGWPAWGFPALVLAAALYAFLYVSGMRKFRDQNVHLRQFSLGMAASLLFFSVVGALFIILSLYVAQTSQRSAWGIALVMLPYAVGSVLTSGVSTAAEARHGRALCVLGAALSAGFTAAFAGLLHINPQPAYWQYAVVLLIGGMGVGLCAPILINLILSAVPHDLAGSASGLLNTCSQIGAAAGIAVFMTWYFDGTDSSSFISALIGMTVVYALSAVLSALLPKASQA</sequence>
<dbReference type="Gene3D" id="1.20.1720.10">
    <property type="entry name" value="Multidrug resistance protein D"/>
    <property type="match status" value="1"/>
</dbReference>
<dbReference type="InterPro" id="IPR011701">
    <property type="entry name" value="MFS"/>
</dbReference>
<evidence type="ECO:0000256" key="4">
    <source>
        <dbReference type="ARBA" id="ARBA00023136"/>
    </source>
</evidence>
<evidence type="ECO:0000313" key="7">
    <source>
        <dbReference type="EMBL" id="SPW31420.1"/>
    </source>
</evidence>
<feature type="transmembrane region" description="Helical" evidence="5">
    <location>
        <begin position="418"/>
        <end position="441"/>
    </location>
</feature>
<reference evidence="7 8" key="1">
    <citation type="submission" date="2018-06" db="EMBL/GenBank/DDBJ databases">
        <authorList>
            <consortium name="Pathogen Informatics"/>
            <person name="Doyle S."/>
        </authorList>
    </citation>
    <scope>NUCLEOTIDE SEQUENCE [LARGE SCALE GENOMIC DNA]</scope>
    <source>
        <strain evidence="7 8">NCTC10254</strain>
    </source>
</reference>
<dbReference type="SUPFAM" id="SSF103473">
    <property type="entry name" value="MFS general substrate transporter"/>
    <property type="match status" value="1"/>
</dbReference>
<evidence type="ECO:0000256" key="2">
    <source>
        <dbReference type="ARBA" id="ARBA00022692"/>
    </source>
</evidence>
<dbReference type="GeneID" id="84575237"/>
<feature type="transmembrane region" description="Helical" evidence="5">
    <location>
        <begin position="324"/>
        <end position="345"/>
    </location>
</feature>
<feature type="transmembrane region" description="Helical" evidence="5">
    <location>
        <begin position="73"/>
        <end position="92"/>
    </location>
</feature>
<feature type="transmembrane region" description="Helical" evidence="5">
    <location>
        <begin position="291"/>
        <end position="312"/>
    </location>
</feature>
<feature type="transmembrane region" description="Helical" evidence="5">
    <location>
        <begin position="42"/>
        <end position="61"/>
    </location>
</feature>
<feature type="transmembrane region" description="Helical" evidence="5">
    <location>
        <begin position="389"/>
        <end position="412"/>
    </location>
</feature>
<dbReference type="InterPro" id="IPR020846">
    <property type="entry name" value="MFS_dom"/>
</dbReference>
<gene>
    <name evidence="7" type="primary">bmr3_3</name>
    <name evidence="7" type="ORF">NCTC10254_02171</name>
</gene>
<feature type="domain" description="Major facilitator superfamily (MFS) profile" evidence="6">
    <location>
        <begin position="7"/>
        <end position="446"/>
    </location>
</feature>
<feature type="transmembrane region" description="Helical" evidence="5">
    <location>
        <begin position="351"/>
        <end position="377"/>
    </location>
</feature>
<feature type="transmembrane region" description="Helical" evidence="5">
    <location>
        <begin position="197"/>
        <end position="217"/>
    </location>
</feature>
<evidence type="ECO:0000256" key="1">
    <source>
        <dbReference type="ARBA" id="ARBA00004651"/>
    </source>
</evidence>
<protein>
    <submittedName>
        <fullName evidence="7">Major facilitator superfamily permease</fullName>
    </submittedName>
</protein>
<keyword evidence="2 5" id="KW-0812">Transmembrane</keyword>
<dbReference type="PANTHER" id="PTHR42718:SF39">
    <property type="entry name" value="ACTINORHODIN TRANSPORTER-RELATED"/>
    <property type="match status" value="1"/>
</dbReference>
<dbReference type="Pfam" id="PF07690">
    <property type="entry name" value="MFS_1"/>
    <property type="match status" value="1"/>
</dbReference>
<dbReference type="GO" id="GO:0005886">
    <property type="term" value="C:plasma membrane"/>
    <property type="evidence" value="ECO:0007669"/>
    <property type="project" value="UniProtKB-SubCell"/>
</dbReference>
<feature type="transmembrane region" description="Helical" evidence="5">
    <location>
        <begin position="98"/>
        <end position="119"/>
    </location>
</feature>
<dbReference type="RefSeq" id="WP_005527194.1">
    <property type="nucleotide sequence ID" value="NZ_CAJPQJ010000001.1"/>
</dbReference>
<dbReference type="PROSITE" id="PS50850">
    <property type="entry name" value="MFS"/>
    <property type="match status" value="1"/>
</dbReference>
<name>A0A448TFR9_9CORY</name>
<keyword evidence="3 5" id="KW-1133">Transmembrane helix</keyword>
<comment type="caution">
    <text evidence="7">The sequence shown here is derived from an EMBL/GenBank/DDBJ whole genome shotgun (WGS) entry which is preliminary data.</text>
</comment>
<feature type="transmembrane region" description="Helical" evidence="5">
    <location>
        <begin position="264"/>
        <end position="285"/>
    </location>
</feature>
<dbReference type="AlphaFoldDB" id="A0A448TFR9"/>
<organism evidence="7 8">
    <name type="scientific">Corynebacterium matruchotii</name>
    <dbReference type="NCBI Taxonomy" id="43768"/>
    <lineage>
        <taxon>Bacteria</taxon>
        <taxon>Bacillati</taxon>
        <taxon>Actinomycetota</taxon>
        <taxon>Actinomycetes</taxon>
        <taxon>Mycobacteriales</taxon>
        <taxon>Corynebacteriaceae</taxon>
        <taxon>Corynebacterium</taxon>
    </lineage>
</organism>
<proteinExistence type="predicted"/>
<accession>A0A448TFR9</accession>
<evidence type="ECO:0000256" key="5">
    <source>
        <dbReference type="SAM" id="Phobius"/>
    </source>
</evidence>
<dbReference type="Proteomes" id="UP000249886">
    <property type="component" value="Unassembled WGS sequence"/>
</dbReference>
<evidence type="ECO:0000313" key="8">
    <source>
        <dbReference type="Proteomes" id="UP000249886"/>
    </source>
</evidence>
<evidence type="ECO:0000256" key="3">
    <source>
        <dbReference type="ARBA" id="ARBA00022989"/>
    </source>
</evidence>
<dbReference type="Gene3D" id="1.20.1250.20">
    <property type="entry name" value="MFS general substrate transporter like domains"/>
    <property type="match status" value="1"/>
</dbReference>
<dbReference type="CDD" id="cd17321">
    <property type="entry name" value="MFS_MMR_MDR_like"/>
    <property type="match status" value="1"/>
</dbReference>